<dbReference type="PANTHER" id="PTHR33096">
    <property type="entry name" value="CXC2 DOMAIN-CONTAINING PROTEIN"/>
    <property type="match status" value="1"/>
</dbReference>
<sequence length="231" mass="27146">MLIFRSEHATLNDLTDVPNSIPEDQLPSQNQFDEEIRWDSVDPQVEQLHQYMQSQAHSERRETEEKNWKEAYEQMFPAFYQSSAATSNWGDLDKWNHDFTPSCACDQIQQRPVVLVDLLTRKQQEIRFCECQHDQVRLVSMGYIGGSPKYPRTAFSIRLLRFHHIIWKNSAIPMHPFAKALDEFLDANNPLILSPHNGEDSNSSFSTREWRRTLSSAVDAYREMIRREQLM</sequence>
<feature type="domain" description="CxC1-like cysteine cluster associated with KDZ transposases" evidence="1">
    <location>
        <begin position="88"/>
        <end position="187"/>
    </location>
</feature>
<comment type="caution">
    <text evidence="2">The sequence shown here is derived from an EMBL/GenBank/DDBJ whole genome shotgun (WGS) entry which is preliminary data.</text>
</comment>
<name>A0A5B0QI12_PUCGR</name>
<dbReference type="EMBL" id="VSWC01000015">
    <property type="protein sequence ID" value="KAA1112653.1"/>
    <property type="molecule type" value="Genomic_DNA"/>
</dbReference>
<evidence type="ECO:0000313" key="2">
    <source>
        <dbReference type="EMBL" id="KAA1112653.1"/>
    </source>
</evidence>
<keyword evidence="3" id="KW-1185">Reference proteome</keyword>
<reference evidence="2 3" key="1">
    <citation type="submission" date="2019-05" db="EMBL/GenBank/DDBJ databases">
        <title>Emergence of the Ug99 lineage of the wheat stem rust pathogen through somatic hybridization.</title>
        <authorList>
            <person name="Li F."/>
            <person name="Upadhyaya N.M."/>
            <person name="Sperschneider J."/>
            <person name="Matny O."/>
            <person name="Nguyen-Phuc H."/>
            <person name="Mago R."/>
            <person name="Raley C."/>
            <person name="Miller M.E."/>
            <person name="Silverstein K.A.T."/>
            <person name="Henningsen E."/>
            <person name="Hirsch C.D."/>
            <person name="Visser B."/>
            <person name="Pretorius Z.A."/>
            <person name="Steffenson B.J."/>
            <person name="Schwessinger B."/>
            <person name="Dodds P.N."/>
            <person name="Figueroa M."/>
        </authorList>
    </citation>
    <scope>NUCLEOTIDE SEQUENCE [LARGE SCALE GENOMIC DNA]</scope>
    <source>
        <strain evidence="2">21-0</strain>
    </source>
</reference>
<gene>
    <name evidence="2" type="ORF">PGT21_005046</name>
</gene>
<evidence type="ECO:0000313" key="3">
    <source>
        <dbReference type="Proteomes" id="UP000324748"/>
    </source>
</evidence>
<accession>A0A5B0QI12</accession>
<dbReference type="AlphaFoldDB" id="A0A5B0QI12"/>
<dbReference type="OrthoDB" id="10063408at2759"/>
<dbReference type="PANTHER" id="PTHR33096:SF1">
    <property type="entry name" value="CXC1-LIKE CYSTEINE CLUSTER ASSOCIATED WITH KDZ TRANSPOSASES DOMAIN-CONTAINING PROTEIN"/>
    <property type="match status" value="1"/>
</dbReference>
<dbReference type="Proteomes" id="UP000324748">
    <property type="component" value="Unassembled WGS sequence"/>
</dbReference>
<dbReference type="Pfam" id="PF18802">
    <property type="entry name" value="CxC1"/>
    <property type="match status" value="1"/>
</dbReference>
<protein>
    <recommendedName>
        <fullName evidence="1">CxC1-like cysteine cluster associated with KDZ transposases domain-containing protein</fullName>
    </recommendedName>
</protein>
<dbReference type="InterPro" id="IPR041320">
    <property type="entry name" value="CxC1"/>
</dbReference>
<organism evidence="2 3">
    <name type="scientific">Puccinia graminis f. sp. tritici</name>
    <dbReference type="NCBI Taxonomy" id="56615"/>
    <lineage>
        <taxon>Eukaryota</taxon>
        <taxon>Fungi</taxon>
        <taxon>Dikarya</taxon>
        <taxon>Basidiomycota</taxon>
        <taxon>Pucciniomycotina</taxon>
        <taxon>Pucciniomycetes</taxon>
        <taxon>Pucciniales</taxon>
        <taxon>Pucciniaceae</taxon>
        <taxon>Puccinia</taxon>
    </lineage>
</organism>
<proteinExistence type="predicted"/>
<evidence type="ECO:0000259" key="1">
    <source>
        <dbReference type="Pfam" id="PF18802"/>
    </source>
</evidence>